<dbReference type="PROSITE" id="PS51257">
    <property type="entry name" value="PROKAR_LIPOPROTEIN"/>
    <property type="match status" value="1"/>
</dbReference>
<dbReference type="RefSeq" id="WP_191764245.1">
    <property type="nucleotide sequence ID" value="NZ_JACSPP010000030.1"/>
</dbReference>
<evidence type="ECO:0000256" key="1">
    <source>
        <dbReference type="SAM" id="SignalP"/>
    </source>
</evidence>
<protein>
    <recommendedName>
        <fullName evidence="4">Ig-like domain-containing protein</fullName>
    </recommendedName>
</protein>
<accession>A0ABR8Y9J2</accession>
<organism evidence="2 3">
    <name type="scientific">Phocaeicola intestinalis</name>
    <dbReference type="NCBI Taxonomy" id="2762212"/>
    <lineage>
        <taxon>Bacteria</taxon>
        <taxon>Pseudomonadati</taxon>
        <taxon>Bacteroidota</taxon>
        <taxon>Bacteroidia</taxon>
        <taxon>Bacteroidales</taxon>
        <taxon>Bacteroidaceae</taxon>
        <taxon>Phocaeicola</taxon>
    </lineage>
</organism>
<keyword evidence="3" id="KW-1185">Reference proteome</keyword>
<reference evidence="2 3" key="1">
    <citation type="submission" date="2020-08" db="EMBL/GenBank/DDBJ databases">
        <title>A Genomic Blueprint of the Chicken Gut Microbiome.</title>
        <authorList>
            <person name="Gilroy R."/>
            <person name="Ravi A."/>
            <person name="Getino M."/>
            <person name="Pursley I."/>
            <person name="Horton D.L."/>
            <person name="Alikhan N.-F."/>
            <person name="Baker D."/>
            <person name="Gharbi K."/>
            <person name="Hall N."/>
            <person name="Watson M."/>
            <person name="Adriaenssens E.M."/>
            <person name="Foster-Nyarko E."/>
            <person name="Jarju S."/>
            <person name="Secka A."/>
            <person name="Antonio M."/>
            <person name="Oren A."/>
            <person name="Chaudhuri R."/>
            <person name="La Ragione R.M."/>
            <person name="Hildebrand F."/>
            <person name="Pallen M.J."/>
        </authorList>
    </citation>
    <scope>NUCLEOTIDE SEQUENCE [LARGE SCALE GENOMIC DNA]</scope>
    <source>
        <strain evidence="2 3">Sa1CVN1</strain>
    </source>
</reference>
<keyword evidence="1" id="KW-0732">Signal</keyword>
<dbReference type="Proteomes" id="UP000620874">
    <property type="component" value="Unassembled WGS sequence"/>
</dbReference>
<evidence type="ECO:0000313" key="2">
    <source>
        <dbReference type="EMBL" id="MBD8040827.1"/>
    </source>
</evidence>
<proteinExistence type="predicted"/>
<evidence type="ECO:0008006" key="4">
    <source>
        <dbReference type="Google" id="ProtNLM"/>
    </source>
</evidence>
<name>A0ABR8Y9J2_9BACT</name>
<comment type="caution">
    <text evidence="2">The sequence shown here is derived from an EMBL/GenBank/DDBJ whole genome shotgun (WGS) entry which is preliminary data.</text>
</comment>
<sequence>MKHFNKIATVCGSFVLGLLALAGCEDEHFYEVDSPDWLSEKVDSIANSQNSGDEELEGMMEDVYTIGSTDYSTGWWTVFSKYYVIPDGQKWNAVFNLNINPDASNTYKNFALIICNDVDREGEGYLEYGAIRYDNQPSGNSEWGDYIDRSYVQSTLTFETDTDEGIAQLGGRVTLTVDRSVEGAFSVRMTNGTVTKTYNQPTALVNLNADESNTNIRCYLVPEGSYINFLQTNIEPIGGLTSADDKNPVSMELQGVPEIVNIGTPLDSVIANVSAVVTFEEGVAATVASSELTFSVIPDMETPGMKNLVAAYNKTQQGENCDQPVIASATFELVEQIASIEVTTQPSRTTYYYYTSAATEGMTDRTLAFDPTGMEVTATYVSGGTGTIANSRLTFSTVPATVGTHTVTITADEGVTATVEVTVAESAVSEVTNSTAIVGAEDNSTAFWGAFSDDFNVPSGETKSITFTNYSSLAGNWNNYVVVLRKTDTTVEYGVVRADNYGWGAGYDGNTNLRLSGGQPDWAAWLATMNGAEVTVYVTNCGNGTADVQAIMNGTDGTTSIQYYLGITTIDPEDLNFALTVDGSHLVFGE</sequence>
<evidence type="ECO:0000313" key="3">
    <source>
        <dbReference type="Proteomes" id="UP000620874"/>
    </source>
</evidence>
<dbReference type="Gene3D" id="2.60.40.3630">
    <property type="match status" value="1"/>
</dbReference>
<gene>
    <name evidence="2" type="ORF">H9625_10355</name>
</gene>
<dbReference type="EMBL" id="JACSPP010000030">
    <property type="protein sequence ID" value="MBD8040827.1"/>
    <property type="molecule type" value="Genomic_DNA"/>
</dbReference>
<feature type="chain" id="PRO_5046579523" description="Ig-like domain-containing protein" evidence="1">
    <location>
        <begin position="23"/>
        <end position="590"/>
    </location>
</feature>
<feature type="signal peptide" evidence="1">
    <location>
        <begin position="1"/>
        <end position="22"/>
    </location>
</feature>